<dbReference type="EMBL" id="FPAS01000001">
    <property type="protein sequence ID" value="SFT35971.1"/>
    <property type="molecule type" value="Genomic_DNA"/>
</dbReference>
<dbReference type="Gene3D" id="3.30.830.10">
    <property type="entry name" value="Metalloenzyme, LuxS/M16 peptidase-like"/>
    <property type="match status" value="2"/>
</dbReference>
<name>A0A1I6XCW9_9FLAO</name>
<sequence>MIQDEPTIFTLSNGMRVVYLHTDKQVAHLGVTVLGGSRFEDDHEVGLAHFLEHCIFKGTQKRKTYHILSRLDSVGGELNAYTAKEEICIYGSFSFEHLKRTSELLSDITFHSVFPEKEIEKEKEVVLDELNAYMDSPSDKIFDDFENYLFGEHPLGNNILGTEESVRSFHKDDLLRYTEKFFYPDNMVISYVGQSSVKQLEKVLEKDFGHITSKKEKQHPKGFDDYKPFRKVLKEANYQSHILLGGLAPGYNDDERRVMSLLVNMLGGPALNSRLNLSVREKYGYTYNIEANYTPYQEIGFWSIYAGTDPKYMKKTEKLILKELKRFTEVLLTEGQLKKGKEQFKGHLALSMDSNSGMMLGLGKSLLIFDQIDTLDDIYDELDRITAEEIRALAQKFFAADQISTLIFEQNGKD</sequence>
<dbReference type="OrthoDB" id="9811314at2"/>
<dbReference type="InterPro" id="IPR007863">
    <property type="entry name" value="Peptidase_M16_C"/>
</dbReference>
<dbReference type="Pfam" id="PF00675">
    <property type="entry name" value="Peptidase_M16"/>
    <property type="match status" value="1"/>
</dbReference>
<gene>
    <name evidence="4" type="ORF">SAMN05216474_0094</name>
</gene>
<dbReference type="PANTHER" id="PTHR11851">
    <property type="entry name" value="METALLOPROTEASE"/>
    <property type="match status" value="1"/>
</dbReference>
<evidence type="ECO:0000313" key="5">
    <source>
        <dbReference type="Proteomes" id="UP000236454"/>
    </source>
</evidence>
<dbReference type="Proteomes" id="UP000236454">
    <property type="component" value="Unassembled WGS sequence"/>
</dbReference>
<evidence type="ECO:0000256" key="1">
    <source>
        <dbReference type="ARBA" id="ARBA00007261"/>
    </source>
</evidence>
<dbReference type="SUPFAM" id="SSF63411">
    <property type="entry name" value="LuxS/MPP-like metallohydrolase"/>
    <property type="match status" value="2"/>
</dbReference>
<keyword evidence="5" id="KW-1185">Reference proteome</keyword>
<protein>
    <submittedName>
        <fullName evidence="4">Predicted Zn-dependent peptidase</fullName>
    </submittedName>
</protein>
<dbReference type="PANTHER" id="PTHR11851:SF49">
    <property type="entry name" value="MITOCHONDRIAL-PROCESSING PEPTIDASE SUBUNIT ALPHA"/>
    <property type="match status" value="1"/>
</dbReference>
<dbReference type="InterPro" id="IPR050361">
    <property type="entry name" value="MPP/UQCRC_Complex"/>
</dbReference>
<dbReference type="RefSeq" id="WP_090245051.1">
    <property type="nucleotide sequence ID" value="NZ_FPAS01000001.1"/>
</dbReference>
<evidence type="ECO:0000313" key="4">
    <source>
        <dbReference type="EMBL" id="SFT35971.1"/>
    </source>
</evidence>
<dbReference type="Pfam" id="PF05193">
    <property type="entry name" value="Peptidase_M16_C"/>
    <property type="match status" value="1"/>
</dbReference>
<accession>A0A1I6XCW9</accession>
<proteinExistence type="inferred from homology"/>
<feature type="domain" description="Peptidase M16 N-terminal" evidence="2">
    <location>
        <begin position="16"/>
        <end position="162"/>
    </location>
</feature>
<reference evidence="4 5" key="1">
    <citation type="submission" date="2016-10" db="EMBL/GenBank/DDBJ databases">
        <authorList>
            <person name="de Groot N.N."/>
        </authorList>
    </citation>
    <scope>NUCLEOTIDE SEQUENCE [LARGE SCALE GENOMIC DNA]</scope>
    <source>
        <strain evidence="4 5">CGMCC 1.7005</strain>
    </source>
</reference>
<dbReference type="AlphaFoldDB" id="A0A1I6XCW9"/>
<comment type="similarity">
    <text evidence="1">Belongs to the peptidase M16 family.</text>
</comment>
<organism evidence="4 5">
    <name type="scientific">Lishizhenia tianjinensis</name>
    <dbReference type="NCBI Taxonomy" id="477690"/>
    <lineage>
        <taxon>Bacteria</taxon>
        <taxon>Pseudomonadati</taxon>
        <taxon>Bacteroidota</taxon>
        <taxon>Flavobacteriia</taxon>
        <taxon>Flavobacteriales</taxon>
        <taxon>Crocinitomicaceae</taxon>
        <taxon>Lishizhenia</taxon>
    </lineage>
</organism>
<dbReference type="STRING" id="477690.SAMN05216474_0094"/>
<evidence type="ECO:0000259" key="3">
    <source>
        <dbReference type="Pfam" id="PF05193"/>
    </source>
</evidence>
<dbReference type="GO" id="GO:0046872">
    <property type="term" value="F:metal ion binding"/>
    <property type="evidence" value="ECO:0007669"/>
    <property type="project" value="InterPro"/>
</dbReference>
<evidence type="ECO:0000259" key="2">
    <source>
        <dbReference type="Pfam" id="PF00675"/>
    </source>
</evidence>
<feature type="domain" description="Peptidase M16 C-terminal" evidence="3">
    <location>
        <begin position="169"/>
        <end position="343"/>
    </location>
</feature>
<dbReference type="InterPro" id="IPR011765">
    <property type="entry name" value="Pept_M16_N"/>
</dbReference>
<dbReference type="InterPro" id="IPR011249">
    <property type="entry name" value="Metalloenz_LuxS/M16"/>
</dbReference>